<feature type="transmembrane region" description="Helical" evidence="6">
    <location>
        <begin position="21"/>
        <end position="43"/>
    </location>
</feature>
<feature type="transmembrane region" description="Helical" evidence="6">
    <location>
        <begin position="267"/>
        <end position="286"/>
    </location>
</feature>
<feature type="transmembrane region" description="Helical" evidence="6">
    <location>
        <begin position="49"/>
        <end position="71"/>
    </location>
</feature>
<proteinExistence type="predicted"/>
<dbReference type="PANTHER" id="PTHR23513:SF6">
    <property type="entry name" value="MAJOR FACILITATOR SUPERFAMILY ASSOCIATED DOMAIN-CONTAINING PROTEIN"/>
    <property type="match status" value="1"/>
</dbReference>
<evidence type="ECO:0000256" key="2">
    <source>
        <dbReference type="ARBA" id="ARBA00022475"/>
    </source>
</evidence>
<dbReference type="InterPro" id="IPR011701">
    <property type="entry name" value="MFS"/>
</dbReference>
<feature type="domain" description="Major facilitator superfamily (MFS) profile" evidence="7">
    <location>
        <begin position="229"/>
        <end position="430"/>
    </location>
</feature>
<dbReference type="PANTHER" id="PTHR23513">
    <property type="entry name" value="INTEGRAL MEMBRANE EFFLUX PROTEIN-RELATED"/>
    <property type="match status" value="1"/>
</dbReference>
<protein>
    <submittedName>
        <fullName evidence="8">MFS transporter</fullName>
    </submittedName>
</protein>
<keyword evidence="3 6" id="KW-0812">Transmembrane</keyword>
<dbReference type="CDD" id="cd06173">
    <property type="entry name" value="MFS_MefA_like"/>
    <property type="match status" value="1"/>
</dbReference>
<evidence type="ECO:0000259" key="7">
    <source>
        <dbReference type="PROSITE" id="PS50850"/>
    </source>
</evidence>
<sequence length="430" mass="46230">MTFNHEIKTPFYDNDSHVGALYLANALTLTGNSLTAIAIPWFIHDVTGSAMATAGVVLAGQLPHILASLFSGPFIDRFSPLKVSIGCDVINFLAVVAIPLFYSVGITDILFLTVMVFLSQVFDIPGNTSKQVMLADMIDRYGLPRERANGVNSLIETGCDVIGPVIATGLLSLVGVLSLLYLDAITFLISAFLVARFIRLPKKIHADLKHSGYVQLVQSCKWVLKKPALIRLAVYGSLLNLIAVALLALVIPVIGKEVFQKPMWLGIWMSSFAIGTVVSASLYTLLGTRANTVKLLQLAPVLQCLGLTLMAFCLLFFTSSITGGVLIATALFVYGSGLGVGGVLDAIVLQTNVTSVHRGTVFSLFGTARYAGVPFGLLLAGYFLEHLLYVELIFLLSGISLIASALWLGARHTMDETTSTTDLTRTTDEH</sequence>
<feature type="transmembrane region" description="Helical" evidence="6">
    <location>
        <begin position="389"/>
        <end position="410"/>
    </location>
</feature>
<dbReference type="InterPro" id="IPR020846">
    <property type="entry name" value="MFS_dom"/>
</dbReference>
<evidence type="ECO:0000256" key="1">
    <source>
        <dbReference type="ARBA" id="ARBA00004651"/>
    </source>
</evidence>
<dbReference type="PROSITE" id="PS50850">
    <property type="entry name" value="MFS"/>
    <property type="match status" value="1"/>
</dbReference>
<evidence type="ECO:0000256" key="5">
    <source>
        <dbReference type="ARBA" id="ARBA00023136"/>
    </source>
</evidence>
<comment type="caution">
    <text evidence="8">The sequence shown here is derived from an EMBL/GenBank/DDBJ whole genome shotgun (WGS) entry which is preliminary data.</text>
</comment>
<dbReference type="InterPro" id="IPR036259">
    <property type="entry name" value="MFS_trans_sf"/>
</dbReference>
<dbReference type="Pfam" id="PF07690">
    <property type="entry name" value="MFS_1"/>
    <property type="match status" value="1"/>
</dbReference>
<feature type="transmembrane region" description="Helical" evidence="6">
    <location>
        <begin position="232"/>
        <end position="255"/>
    </location>
</feature>
<dbReference type="RefSeq" id="WP_272136350.1">
    <property type="nucleotide sequence ID" value="NZ_JAQLOI010000001.1"/>
</dbReference>
<dbReference type="SUPFAM" id="SSF103473">
    <property type="entry name" value="MFS general substrate transporter"/>
    <property type="match status" value="1"/>
</dbReference>
<feature type="transmembrane region" description="Helical" evidence="6">
    <location>
        <begin position="170"/>
        <end position="195"/>
    </location>
</feature>
<gene>
    <name evidence="8" type="ORF">PGX00_11440</name>
</gene>
<evidence type="ECO:0000256" key="3">
    <source>
        <dbReference type="ARBA" id="ARBA00022692"/>
    </source>
</evidence>
<feature type="transmembrane region" description="Helical" evidence="6">
    <location>
        <begin position="361"/>
        <end position="383"/>
    </location>
</feature>
<keyword evidence="4 6" id="KW-1133">Transmembrane helix</keyword>
<comment type="subcellular location">
    <subcellularLocation>
        <location evidence="1">Cell membrane</location>
        <topology evidence="1">Multi-pass membrane protein</topology>
    </subcellularLocation>
</comment>
<dbReference type="Gene3D" id="1.20.1250.20">
    <property type="entry name" value="MFS general substrate transporter like domains"/>
    <property type="match status" value="1"/>
</dbReference>
<feature type="transmembrane region" description="Helical" evidence="6">
    <location>
        <begin position="325"/>
        <end position="349"/>
    </location>
</feature>
<organism evidence="8 9">
    <name type="scientific">Vibrio algarum</name>
    <dbReference type="NCBI Taxonomy" id="3020714"/>
    <lineage>
        <taxon>Bacteria</taxon>
        <taxon>Pseudomonadati</taxon>
        <taxon>Pseudomonadota</taxon>
        <taxon>Gammaproteobacteria</taxon>
        <taxon>Vibrionales</taxon>
        <taxon>Vibrionaceae</taxon>
        <taxon>Vibrio</taxon>
    </lineage>
</organism>
<keyword evidence="2" id="KW-1003">Cell membrane</keyword>
<evidence type="ECO:0000313" key="8">
    <source>
        <dbReference type="EMBL" id="MDB1124233.1"/>
    </source>
</evidence>
<accession>A0ABT4YRU1</accession>
<feature type="transmembrane region" description="Helical" evidence="6">
    <location>
        <begin position="92"/>
        <end position="118"/>
    </location>
</feature>
<dbReference type="EMBL" id="JAQLOI010000001">
    <property type="protein sequence ID" value="MDB1124233.1"/>
    <property type="molecule type" value="Genomic_DNA"/>
</dbReference>
<evidence type="ECO:0000256" key="4">
    <source>
        <dbReference type="ARBA" id="ARBA00022989"/>
    </source>
</evidence>
<name>A0ABT4YRU1_9VIBR</name>
<evidence type="ECO:0000313" key="9">
    <source>
        <dbReference type="Proteomes" id="UP001210678"/>
    </source>
</evidence>
<reference evidence="8 9" key="1">
    <citation type="submission" date="2023-01" db="EMBL/GenBank/DDBJ databases">
        <title>Vibrio sp. KJ40-1 sp.nov, isolated from marine algae.</title>
        <authorList>
            <person name="Butt M."/>
            <person name="Kim J.M.J."/>
            <person name="Jeon C.O.C."/>
        </authorList>
    </citation>
    <scope>NUCLEOTIDE SEQUENCE [LARGE SCALE GENOMIC DNA]</scope>
    <source>
        <strain evidence="8 9">KJ40-1</strain>
    </source>
</reference>
<keyword evidence="5 6" id="KW-0472">Membrane</keyword>
<keyword evidence="9" id="KW-1185">Reference proteome</keyword>
<evidence type="ECO:0000256" key="6">
    <source>
        <dbReference type="SAM" id="Phobius"/>
    </source>
</evidence>
<dbReference type="Proteomes" id="UP001210678">
    <property type="component" value="Unassembled WGS sequence"/>
</dbReference>
<feature type="transmembrane region" description="Helical" evidence="6">
    <location>
        <begin position="298"/>
        <end position="319"/>
    </location>
</feature>